<dbReference type="STRING" id="589385.SAMN05421504_104229"/>
<evidence type="ECO:0000256" key="1">
    <source>
        <dbReference type="ARBA" id="ARBA00022801"/>
    </source>
</evidence>
<reference evidence="3 4" key="1">
    <citation type="submission" date="2016-10" db="EMBL/GenBank/DDBJ databases">
        <authorList>
            <person name="de Groot N.N."/>
        </authorList>
    </citation>
    <scope>NUCLEOTIDE SEQUENCE [LARGE SCALE GENOMIC DNA]</scope>
    <source>
        <strain evidence="3 4">CPCC 202699</strain>
    </source>
</reference>
<dbReference type="InterPro" id="IPR001375">
    <property type="entry name" value="Peptidase_S9_cat"/>
</dbReference>
<dbReference type="GO" id="GO:0006508">
    <property type="term" value="P:proteolysis"/>
    <property type="evidence" value="ECO:0007669"/>
    <property type="project" value="InterPro"/>
</dbReference>
<dbReference type="EMBL" id="FNON01000004">
    <property type="protein sequence ID" value="SDY01712.1"/>
    <property type="molecule type" value="Genomic_DNA"/>
</dbReference>
<keyword evidence="3" id="KW-0031">Aminopeptidase</keyword>
<keyword evidence="1" id="KW-0378">Hydrolase</keyword>
<keyword evidence="4" id="KW-1185">Reference proteome</keyword>
<proteinExistence type="predicted"/>
<dbReference type="GO" id="GO:0004177">
    <property type="term" value="F:aminopeptidase activity"/>
    <property type="evidence" value="ECO:0007669"/>
    <property type="project" value="UniProtKB-KW"/>
</dbReference>
<evidence type="ECO:0000313" key="3">
    <source>
        <dbReference type="EMBL" id="SDY01712.1"/>
    </source>
</evidence>
<organism evidence="3 4">
    <name type="scientific">Amycolatopsis xylanica</name>
    <dbReference type="NCBI Taxonomy" id="589385"/>
    <lineage>
        <taxon>Bacteria</taxon>
        <taxon>Bacillati</taxon>
        <taxon>Actinomycetota</taxon>
        <taxon>Actinomycetes</taxon>
        <taxon>Pseudonocardiales</taxon>
        <taxon>Pseudonocardiaceae</taxon>
        <taxon>Amycolatopsis</taxon>
    </lineage>
</organism>
<dbReference type="SUPFAM" id="SSF53474">
    <property type="entry name" value="alpha/beta-Hydrolases"/>
    <property type="match status" value="1"/>
</dbReference>
<dbReference type="InterPro" id="IPR011042">
    <property type="entry name" value="6-blade_b-propeller_TolB-like"/>
</dbReference>
<dbReference type="RefSeq" id="WP_091290929.1">
    <property type="nucleotide sequence ID" value="NZ_FNON01000004.1"/>
</dbReference>
<name>A0A1H3GED0_9PSEU</name>
<sequence>MTLATPSTLWDRLNDLRSRMAARFSATGNTAATVATDGHEYIFIEFWRLSGPDSGCEVLPGYRRTASNADAAHVPFALVPFDTGSVLLLGRTETVFLDTNGVEHVLPPFPVDPNILAPAPDGTERVAFAGRGDDGTPAAWVWTAPDLLVKLDTELPPVLLKGRGWLDPQGNELLINVTEGGRVHPEALDLRDGSIRRLPLNEPSDSDIAWFTSPESGQLLVFSRFGDQHRLRVIDRTGAAAELWSLEGLTGSVRPIAMHPGTGDIAVHVNEGMREQIAVVDVAADTLRVLPNHDDRAVAWASWATGAGQPDRLWGFSIGSGYPGCFVGYDEGGWLEVPDGTTAGAYSGWAPSHLESFPGAEGPIEAIVCGHDDWRTAEHVVLALHGGPASRWTLKFSQLFQFFAEERITVIAPNPRGSTGYDDDFHQLIVGNWAGPDLHDVLAIAEHVRELRPGPLALYGPSYGAYLALLAACAKPGLWSRVAAIAPMLSGERLYEVAAADVRAMIDRLGGKHIVCDELGSRDVLTQLPKLATPLLVVHGSADPTIPASQSRELADRLIAAGKVEGLDFEYVEVPGGGHTPLDGSEELHRKVARFLSGK</sequence>
<dbReference type="Pfam" id="PF00326">
    <property type="entry name" value="Peptidase_S9"/>
    <property type="match status" value="1"/>
</dbReference>
<keyword evidence="3" id="KW-0645">Protease</keyword>
<dbReference type="InterPro" id="IPR029058">
    <property type="entry name" value="AB_hydrolase_fold"/>
</dbReference>
<dbReference type="Gene3D" id="3.40.50.1820">
    <property type="entry name" value="alpha/beta hydrolase"/>
    <property type="match status" value="1"/>
</dbReference>
<protein>
    <submittedName>
        <fullName evidence="3">Dipeptidyl aminopeptidase/acylaminoacyl peptidase</fullName>
    </submittedName>
</protein>
<dbReference type="PANTHER" id="PTHR42776">
    <property type="entry name" value="SERINE PEPTIDASE S9 FAMILY MEMBER"/>
    <property type="match status" value="1"/>
</dbReference>
<feature type="domain" description="Peptidase S9 prolyl oligopeptidase catalytic" evidence="2">
    <location>
        <begin position="395"/>
        <end position="595"/>
    </location>
</feature>
<accession>A0A1H3GED0</accession>
<gene>
    <name evidence="3" type="ORF">SAMN05421504_104229</name>
</gene>
<dbReference type="Gene3D" id="2.120.10.30">
    <property type="entry name" value="TolB, C-terminal domain"/>
    <property type="match status" value="1"/>
</dbReference>
<dbReference type="GO" id="GO:0004252">
    <property type="term" value="F:serine-type endopeptidase activity"/>
    <property type="evidence" value="ECO:0007669"/>
    <property type="project" value="TreeGrafter"/>
</dbReference>
<dbReference type="Proteomes" id="UP000199515">
    <property type="component" value="Unassembled WGS sequence"/>
</dbReference>
<dbReference type="AlphaFoldDB" id="A0A1H3GED0"/>
<dbReference type="PANTHER" id="PTHR42776:SF27">
    <property type="entry name" value="DIPEPTIDYL PEPTIDASE FAMILY MEMBER 6"/>
    <property type="match status" value="1"/>
</dbReference>
<dbReference type="OrthoDB" id="262125at2"/>
<dbReference type="SUPFAM" id="SSF82171">
    <property type="entry name" value="DPP6 N-terminal domain-like"/>
    <property type="match status" value="1"/>
</dbReference>
<evidence type="ECO:0000259" key="2">
    <source>
        <dbReference type="Pfam" id="PF00326"/>
    </source>
</evidence>
<evidence type="ECO:0000313" key="4">
    <source>
        <dbReference type="Proteomes" id="UP000199515"/>
    </source>
</evidence>